<protein>
    <submittedName>
        <fullName evidence="1">Uncharacterized protein</fullName>
    </submittedName>
</protein>
<organism evidence="1">
    <name type="scientific">mine drainage metagenome</name>
    <dbReference type="NCBI Taxonomy" id="410659"/>
    <lineage>
        <taxon>unclassified sequences</taxon>
        <taxon>metagenomes</taxon>
        <taxon>ecological metagenomes</taxon>
    </lineage>
</organism>
<gene>
    <name evidence="1" type="ORF">GALL_426230</name>
</gene>
<comment type="caution">
    <text evidence="1">The sequence shown here is derived from an EMBL/GenBank/DDBJ whole genome shotgun (WGS) entry which is preliminary data.</text>
</comment>
<dbReference type="AlphaFoldDB" id="A0A1J5QI90"/>
<sequence>MTARMATPLSIALLAAQVSSPSSTSSSDVGVTRMASHVFCTCMREKAEYSASKLAAIITLMQMAPDARNWM</sequence>
<accession>A0A1J5QI90</accession>
<proteinExistence type="predicted"/>
<name>A0A1J5QI90_9ZZZZ</name>
<dbReference type="EMBL" id="MLJW01002081">
    <property type="protein sequence ID" value="OIQ75709.1"/>
    <property type="molecule type" value="Genomic_DNA"/>
</dbReference>
<reference evidence="1" key="1">
    <citation type="submission" date="2016-10" db="EMBL/GenBank/DDBJ databases">
        <title>Sequence of Gallionella enrichment culture.</title>
        <authorList>
            <person name="Poehlein A."/>
            <person name="Muehling M."/>
            <person name="Daniel R."/>
        </authorList>
    </citation>
    <scope>NUCLEOTIDE SEQUENCE</scope>
</reference>
<evidence type="ECO:0000313" key="1">
    <source>
        <dbReference type="EMBL" id="OIQ75709.1"/>
    </source>
</evidence>